<keyword evidence="6" id="KW-0509">mRNA transport</keyword>
<evidence type="ECO:0000256" key="4">
    <source>
        <dbReference type="ARBA" id="ARBA00022448"/>
    </source>
</evidence>
<evidence type="ECO:0000313" key="10">
    <source>
        <dbReference type="EMBL" id="CDO95923.1"/>
    </source>
</evidence>
<sequence>MAKCRLAISEKILESVLELVSTYSHYISRYVDYLNSLIAVQRRASSLRFERVTLIKYVKKLRFMADALHNWSFDDVNGLSGKQLKEVINPLGSYLIKVFEIVDLLNFYISQPMRGETISKTLNESLVVSEATIVCINDTYRIYIKGIQWLIESITEDNRRHPHLSMELIEFTRKCAIEDEVDFTASEDILLQDVALVESEDEYIELLHDWSLILMQKQAELWELFNNDSSKWTAVAKPAKK</sequence>
<comment type="caution">
    <text evidence="10">The sequence shown here is derived from an EMBL/GenBank/DDBJ whole genome shotgun (WGS) entry which is preliminary data.</text>
</comment>
<evidence type="ECO:0000256" key="1">
    <source>
        <dbReference type="ARBA" id="ARBA00004123"/>
    </source>
</evidence>
<evidence type="ECO:0000256" key="8">
    <source>
        <dbReference type="ARBA" id="ARBA00023242"/>
    </source>
</evidence>
<gene>
    <name evidence="10" type="ORF">KLDO_g4145</name>
</gene>
<dbReference type="Gene3D" id="1.20.200.20">
    <property type="entry name" value="She2 domain"/>
    <property type="match status" value="1"/>
</dbReference>
<evidence type="ECO:0000256" key="2">
    <source>
        <dbReference type="ARBA" id="ARBA00004496"/>
    </source>
</evidence>
<comment type="similarity">
    <text evidence="3">Belongs to the SHE2 family.</text>
</comment>
<reference evidence="10 11" key="1">
    <citation type="submission" date="2014-03" db="EMBL/GenBank/DDBJ databases">
        <title>The genome of Kluyveromyces dobzhanskii.</title>
        <authorList>
            <person name="Nystedt B."/>
            <person name="Astrom S."/>
        </authorList>
    </citation>
    <scope>NUCLEOTIDE SEQUENCE [LARGE SCALE GENOMIC DNA]</scope>
    <source>
        <strain evidence="10 11">CBS 2104</strain>
    </source>
</reference>
<dbReference type="GO" id="GO:0051028">
    <property type="term" value="P:mRNA transport"/>
    <property type="evidence" value="ECO:0007669"/>
    <property type="project" value="UniProtKB-KW"/>
</dbReference>
<accession>A0A0A8LCS6</accession>
<dbReference type="SUPFAM" id="SSF116942">
    <property type="entry name" value="RNA-binding protein She2p"/>
    <property type="match status" value="1"/>
</dbReference>
<dbReference type="Proteomes" id="UP000031516">
    <property type="component" value="Unassembled WGS sequence"/>
</dbReference>
<dbReference type="GO" id="GO:0003723">
    <property type="term" value="F:RNA binding"/>
    <property type="evidence" value="ECO:0007669"/>
    <property type="project" value="UniProtKB-KW"/>
</dbReference>
<comment type="subcellular location">
    <subcellularLocation>
        <location evidence="2">Cytoplasm</location>
    </subcellularLocation>
    <subcellularLocation>
        <location evidence="1">Nucleus</location>
    </subcellularLocation>
</comment>
<dbReference type="InterPro" id="IPR024261">
    <property type="entry name" value="RNA-bd_She2"/>
</dbReference>
<keyword evidence="8" id="KW-0539">Nucleus</keyword>
<protein>
    <submittedName>
        <fullName evidence="10">WGS project CCBQ000000000 data, contig 00015</fullName>
    </submittedName>
</protein>
<keyword evidence="5" id="KW-0963">Cytoplasm</keyword>
<dbReference type="InterPro" id="IPR036827">
    <property type="entry name" value="She2_dom_sf"/>
</dbReference>
<dbReference type="GO" id="GO:0005737">
    <property type="term" value="C:cytoplasm"/>
    <property type="evidence" value="ECO:0007669"/>
    <property type="project" value="UniProtKB-SubCell"/>
</dbReference>
<organism evidence="10 11">
    <name type="scientific">Kluyveromyces dobzhanskii CBS 2104</name>
    <dbReference type="NCBI Taxonomy" id="1427455"/>
    <lineage>
        <taxon>Eukaryota</taxon>
        <taxon>Fungi</taxon>
        <taxon>Dikarya</taxon>
        <taxon>Ascomycota</taxon>
        <taxon>Saccharomycotina</taxon>
        <taxon>Saccharomycetes</taxon>
        <taxon>Saccharomycetales</taxon>
        <taxon>Saccharomycetaceae</taxon>
        <taxon>Kluyveromyces</taxon>
    </lineage>
</organism>
<evidence type="ECO:0000259" key="9">
    <source>
        <dbReference type="Pfam" id="PF11435"/>
    </source>
</evidence>
<evidence type="ECO:0000256" key="7">
    <source>
        <dbReference type="ARBA" id="ARBA00022884"/>
    </source>
</evidence>
<dbReference type="Pfam" id="PF11435">
    <property type="entry name" value="She2p"/>
    <property type="match status" value="1"/>
</dbReference>
<dbReference type="GO" id="GO:0005634">
    <property type="term" value="C:nucleus"/>
    <property type="evidence" value="ECO:0007669"/>
    <property type="project" value="UniProtKB-SubCell"/>
</dbReference>
<evidence type="ECO:0000256" key="5">
    <source>
        <dbReference type="ARBA" id="ARBA00022490"/>
    </source>
</evidence>
<name>A0A0A8LCS6_9SACH</name>
<keyword evidence="11" id="KW-1185">Reference proteome</keyword>
<dbReference type="EMBL" id="CCBQ010000045">
    <property type="protein sequence ID" value="CDO95923.1"/>
    <property type="molecule type" value="Genomic_DNA"/>
</dbReference>
<evidence type="ECO:0000256" key="6">
    <source>
        <dbReference type="ARBA" id="ARBA00022816"/>
    </source>
</evidence>
<dbReference type="OrthoDB" id="4041888at2759"/>
<feature type="domain" description="RNA binding protein She2" evidence="9">
    <location>
        <begin position="18"/>
        <end position="217"/>
    </location>
</feature>
<proteinExistence type="inferred from homology"/>
<evidence type="ECO:0000313" key="11">
    <source>
        <dbReference type="Proteomes" id="UP000031516"/>
    </source>
</evidence>
<dbReference type="AlphaFoldDB" id="A0A0A8LCS6"/>
<evidence type="ECO:0000256" key="3">
    <source>
        <dbReference type="ARBA" id="ARBA00005611"/>
    </source>
</evidence>
<keyword evidence="4" id="KW-0813">Transport</keyword>
<keyword evidence="7" id="KW-0694">RNA-binding</keyword>